<organism evidence="5 6">
    <name type="scientific">Hermanssonia centrifuga</name>
    <dbReference type="NCBI Taxonomy" id="98765"/>
    <lineage>
        <taxon>Eukaryota</taxon>
        <taxon>Fungi</taxon>
        <taxon>Dikarya</taxon>
        <taxon>Basidiomycota</taxon>
        <taxon>Agaricomycotina</taxon>
        <taxon>Agaricomycetes</taxon>
        <taxon>Polyporales</taxon>
        <taxon>Meruliaceae</taxon>
        <taxon>Hermanssonia</taxon>
    </lineage>
</organism>
<comment type="pathway">
    <text evidence="1">Secondary metabolite biosynthesis.</text>
</comment>
<evidence type="ECO:0000313" key="6">
    <source>
        <dbReference type="Proteomes" id="UP000309038"/>
    </source>
</evidence>
<keyword evidence="6" id="KW-1185">Reference proteome</keyword>
<sequence>MASSAEVEGAAVVDSSVRAPLDSEKWYSLDSAEEEFFTTQTGIQDPDQLKKHIIAVQADAYEVYPYPCIYRLAFTSLKIARLPAYGQLLKIGKERKGALFLDVGCCVGNDVRKAIVDGFPMNQALASDLQPVRFRHSNKGNLIAFAEFWQIGHKLFKSTPNTFPVPFIPGDVFDPAFLAPAEIPATAPTEPLPPLSILTSLTPLIGRLSAIHASAFFHLFGERQQLELANRLAALLSPEPGSFILGEHAGRPEKGLRTEAVHLNFRGTRMFCHCPESWKEMWETEVFGGKGNVKVEAELREVKRDDLIGDAVEGTKFYLMAWSVTRL</sequence>
<dbReference type="PANTHER" id="PTHR35897:SF1">
    <property type="entry name" value="METHYLTRANSFERASE AUSD"/>
    <property type="match status" value="1"/>
</dbReference>
<keyword evidence="3" id="KW-0949">S-adenosyl-L-methionine</keyword>
<proteinExistence type="inferred from homology"/>
<dbReference type="AlphaFoldDB" id="A0A4S4KS86"/>
<dbReference type="InterPro" id="IPR029063">
    <property type="entry name" value="SAM-dependent_MTases_sf"/>
</dbReference>
<dbReference type="Proteomes" id="UP000309038">
    <property type="component" value="Unassembled WGS sequence"/>
</dbReference>
<evidence type="ECO:0000256" key="3">
    <source>
        <dbReference type="ARBA" id="ARBA00022691"/>
    </source>
</evidence>
<keyword evidence="2" id="KW-0808">Transferase</keyword>
<evidence type="ECO:0000256" key="2">
    <source>
        <dbReference type="ARBA" id="ARBA00022679"/>
    </source>
</evidence>
<dbReference type="EMBL" id="SGPJ01000022">
    <property type="protein sequence ID" value="THH01515.1"/>
    <property type="molecule type" value="Genomic_DNA"/>
</dbReference>
<protein>
    <recommendedName>
        <fullName evidence="7">Methyltransferase ausD</fullName>
    </recommendedName>
</protein>
<dbReference type="PANTHER" id="PTHR35897">
    <property type="entry name" value="METHYLTRANSFERASE AUSD"/>
    <property type="match status" value="1"/>
</dbReference>
<comment type="caution">
    <text evidence="5">The sequence shown here is derived from an EMBL/GenBank/DDBJ whole genome shotgun (WGS) entry which is preliminary data.</text>
</comment>
<dbReference type="SUPFAM" id="SSF53335">
    <property type="entry name" value="S-adenosyl-L-methionine-dependent methyltransferases"/>
    <property type="match status" value="1"/>
</dbReference>
<dbReference type="GO" id="GO:0016740">
    <property type="term" value="F:transferase activity"/>
    <property type="evidence" value="ECO:0007669"/>
    <property type="project" value="UniProtKB-KW"/>
</dbReference>
<reference evidence="5 6" key="1">
    <citation type="submission" date="2019-02" db="EMBL/GenBank/DDBJ databases">
        <title>Genome sequencing of the rare red list fungi Phlebia centrifuga.</title>
        <authorList>
            <person name="Buettner E."/>
            <person name="Kellner H."/>
        </authorList>
    </citation>
    <scope>NUCLEOTIDE SEQUENCE [LARGE SCALE GENOMIC DNA]</scope>
    <source>
        <strain evidence="5 6">DSM 108282</strain>
    </source>
</reference>
<comment type="similarity">
    <text evidence="4">Belongs to the class I-like SAM-binding methyltransferase superfamily.</text>
</comment>
<evidence type="ECO:0000256" key="4">
    <source>
        <dbReference type="ARBA" id="ARBA00038314"/>
    </source>
</evidence>
<evidence type="ECO:0008006" key="7">
    <source>
        <dbReference type="Google" id="ProtNLM"/>
    </source>
</evidence>
<evidence type="ECO:0000256" key="1">
    <source>
        <dbReference type="ARBA" id="ARBA00005179"/>
    </source>
</evidence>
<dbReference type="InterPro" id="IPR051654">
    <property type="entry name" value="Meroterpenoid_MTases"/>
</dbReference>
<evidence type="ECO:0000313" key="5">
    <source>
        <dbReference type="EMBL" id="THH01515.1"/>
    </source>
</evidence>
<gene>
    <name evidence="5" type="ORF">EW026_g1206</name>
</gene>
<name>A0A4S4KS86_9APHY</name>
<accession>A0A4S4KS86</accession>